<evidence type="ECO:0000313" key="2">
    <source>
        <dbReference type="EMBL" id="KAJ8753294.1"/>
    </source>
</evidence>
<reference evidence="2 3" key="1">
    <citation type="submission" date="2021-09" db="EMBL/GenBank/DDBJ databases">
        <title>Genomic insights and catalytic innovation underlie evolution of tropane alkaloids biosynthesis.</title>
        <authorList>
            <person name="Wang Y.-J."/>
            <person name="Tian T."/>
            <person name="Huang J.-P."/>
            <person name="Huang S.-X."/>
        </authorList>
    </citation>
    <scope>NUCLEOTIDE SEQUENCE [LARGE SCALE GENOMIC DNA]</scope>
    <source>
        <strain evidence="2">KIB-2018</strain>
        <tissue evidence="2">Leaf</tissue>
    </source>
</reference>
<protein>
    <submittedName>
        <fullName evidence="2">Uncharacterized protein</fullName>
    </submittedName>
</protein>
<proteinExistence type="predicted"/>
<gene>
    <name evidence="2" type="ORF">K2173_019693</name>
</gene>
<sequence length="333" mass="35977">MEDIAQELKPTPFPGKSKLRCKSAKPMTVELPSSAASKRGSAAGAASKRVSVLNVSGKEKSAKPPRRLSIPAQSVPSPVPKPALNNTPIPHARTKSSNIDQAKREAPLRLSSAAYWLSQIKLSDSASMHSVSLGFFKLALEAGCKPIQQMRNELKSYVRHHELSEAEGVTELFDSYNISVTDHQEQVQVSETGSKVPGEGTRPSDDEVHSSSSRMGTGKPRPRSLNADAAQEAESAKKETAEKHSIATRTRVSLSKNANVKSVRDNVAHKSQKKLHKPNKLEAGKEKDRIKKPERNSAAYQGSVSPSPAVSTPEENKENVVALPTEEIGQTEA</sequence>
<feature type="compositionally biased region" description="Basic and acidic residues" evidence="1">
    <location>
        <begin position="279"/>
        <end position="295"/>
    </location>
</feature>
<organism evidence="2 3">
    <name type="scientific">Erythroxylum novogranatense</name>
    <dbReference type="NCBI Taxonomy" id="1862640"/>
    <lineage>
        <taxon>Eukaryota</taxon>
        <taxon>Viridiplantae</taxon>
        <taxon>Streptophyta</taxon>
        <taxon>Embryophyta</taxon>
        <taxon>Tracheophyta</taxon>
        <taxon>Spermatophyta</taxon>
        <taxon>Magnoliopsida</taxon>
        <taxon>eudicotyledons</taxon>
        <taxon>Gunneridae</taxon>
        <taxon>Pentapetalae</taxon>
        <taxon>rosids</taxon>
        <taxon>fabids</taxon>
        <taxon>Malpighiales</taxon>
        <taxon>Erythroxylaceae</taxon>
        <taxon>Erythroxylum</taxon>
    </lineage>
</organism>
<feature type="compositionally biased region" description="Polar residues" evidence="1">
    <location>
        <begin position="298"/>
        <end position="310"/>
    </location>
</feature>
<dbReference type="PANTHER" id="PTHR34468:SF2">
    <property type="entry name" value="MICROTUBULE-ASSOCIATED FUTSCH-LIKE PROTEIN"/>
    <property type="match status" value="1"/>
</dbReference>
<keyword evidence="3" id="KW-1185">Reference proteome</keyword>
<name>A0AAV8SMU4_9ROSI</name>
<comment type="caution">
    <text evidence="2">The sequence shown here is derived from an EMBL/GenBank/DDBJ whole genome shotgun (WGS) entry which is preliminary data.</text>
</comment>
<evidence type="ECO:0000313" key="3">
    <source>
        <dbReference type="Proteomes" id="UP001159364"/>
    </source>
</evidence>
<feature type="region of interest" description="Disordered" evidence="1">
    <location>
        <begin position="1"/>
        <end position="102"/>
    </location>
</feature>
<dbReference type="AlphaFoldDB" id="A0AAV8SMU4"/>
<feature type="compositionally biased region" description="Basic and acidic residues" evidence="1">
    <location>
        <begin position="234"/>
        <end position="245"/>
    </location>
</feature>
<feature type="compositionally biased region" description="Low complexity" evidence="1">
    <location>
        <begin position="33"/>
        <end position="52"/>
    </location>
</feature>
<dbReference type="PANTHER" id="PTHR34468">
    <property type="entry name" value="MICROTUBULE-ASSOCIATED FUTSCH-LIKE PROTEIN"/>
    <property type="match status" value="1"/>
</dbReference>
<feature type="compositionally biased region" description="Polar residues" evidence="1">
    <location>
        <begin position="183"/>
        <end position="193"/>
    </location>
</feature>
<feature type="region of interest" description="Disordered" evidence="1">
    <location>
        <begin position="183"/>
        <end position="333"/>
    </location>
</feature>
<accession>A0AAV8SMU4</accession>
<dbReference type="Proteomes" id="UP001159364">
    <property type="component" value="Linkage Group LG10"/>
</dbReference>
<evidence type="ECO:0000256" key="1">
    <source>
        <dbReference type="SAM" id="MobiDB-lite"/>
    </source>
</evidence>
<feature type="compositionally biased region" description="Polar residues" evidence="1">
    <location>
        <begin position="247"/>
        <end position="260"/>
    </location>
</feature>
<dbReference type="EMBL" id="JAIWQS010000010">
    <property type="protein sequence ID" value="KAJ8753294.1"/>
    <property type="molecule type" value="Genomic_DNA"/>
</dbReference>